<dbReference type="InterPro" id="IPR036691">
    <property type="entry name" value="Endo/exonu/phosph_ase_sf"/>
</dbReference>
<dbReference type="Proteomes" id="UP000233469">
    <property type="component" value="Unassembled WGS sequence"/>
</dbReference>
<reference evidence="1 2" key="2">
    <citation type="submission" date="2017-10" db="EMBL/GenBank/DDBJ databases">
        <title>Extensive intraspecific genome diversity in a model arbuscular mycorrhizal fungus.</title>
        <authorList>
            <person name="Chen E.C.H."/>
            <person name="Morin E."/>
            <person name="Baudet D."/>
            <person name="Noel J."/>
            <person name="Ndikumana S."/>
            <person name="Charron P."/>
            <person name="St-Onge C."/>
            <person name="Giorgi J."/>
            <person name="Grigoriev I.V."/>
            <person name="Roux C."/>
            <person name="Martin F.M."/>
            <person name="Corradi N."/>
        </authorList>
    </citation>
    <scope>NUCLEOTIDE SEQUENCE [LARGE SCALE GENOMIC DNA]</scope>
    <source>
        <strain evidence="1 2">C2</strain>
    </source>
</reference>
<evidence type="ECO:0000313" key="1">
    <source>
        <dbReference type="EMBL" id="PKK80503.1"/>
    </source>
</evidence>
<dbReference type="SUPFAM" id="SSF56219">
    <property type="entry name" value="DNase I-like"/>
    <property type="match status" value="1"/>
</dbReference>
<dbReference type="AlphaFoldDB" id="A0A2N1P338"/>
<evidence type="ECO:0008006" key="3">
    <source>
        <dbReference type="Google" id="ProtNLM"/>
    </source>
</evidence>
<sequence>MGDFNINPHKTKFSKIHSSLKATHEEEELTPNDNLPYYHYHKNILQSLKDHFFKDLIKIYINPPPPTFINHAQQFSYIDIIFGSSNIINYTLFGNIVEPPNNISTDHQLIFISINQTFFTHINNYNTDTDDIIELTHKKSISYNERYNYKKISQD</sequence>
<gene>
    <name evidence="1" type="ORF">RhiirC2_767944</name>
</gene>
<evidence type="ECO:0000313" key="2">
    <source>
        <dbReference type="Proteomes" id="UP000233469"/>
    </source>
</evidence>
<organism evidence="1 2">
    <name type="scientific">Rhizophagus irregularis</name>
    <dbReference type="NCBI Taxonomy" id="588596"/>
    <lineage>
        <taxon>Eukaryota</taxon>
        <taxon>Fungi</taxon>
        <taxon>Fungi incertae sedis</taxon>
        <taxon>Mucoromycota</taxon>
        <taxon>Glomeromycotina</taxon>
        <taxon>Glomeromycetes</taxon>
        <taxon>Glomerales</taxon>
        <taxon>Glomeraceae</taxon>
        <taxon>Rhizophagus</taxon>
    </lineage>
</organism>
<comment type="caution">
    <text evidence="1">The sequence shown here is derived from an EMBL/GenBank/DDBJ whole genome shotgun (WGS) entry which is preliminary data.</text>
</comment>
<name>A0A2N1P338_9GLOM</name>
<proteinExistence type="predicted"/>
<reference evidence="1 2" key="1">
    <citation type="submission" date="2016-04" db="EMBL/GenBank/DDBJ databases">
        <title>Genome analyses suggest a sexual origin of heterokaryosis in a supposedly ancient asexual fungus.</title>
        <authorList>
            <person name="Ropars J."/>
            <person name="Sedzielewska K."/>
            <person name="Noel J."/>
            <person name="Charron P."/>
            <person name="Farinelli L."/>
            <person name="Marton T."/>
            <person name="Kruger M."/>
            <person name="Pelin A."/>
            <person name="Brachmann A."/>
            <person name="Corradi N."/>
        </authorList>
    </citation>
    <scope>NUCLEOTIDE SEQUENCE [LARGE SCALE GENOMIC DNA]</scope>
    <source>
        <strain evidence="1 2">C2</strain>
    </source>
</reference>
<accession>A0A2N1P338</accession>
<protein>
    <recommendedName>
        <fullName evidence="3">Endonuclease/exonuclease/phosphatase domain-containing protein</fullName>
    </recommendedName>
</protein>
<dbReference type="EMBL" id="LLXL01000011">
    <property type="protein sequence ID" value="PKK80503.1"/>
    <property type="molecule type" value="Genomic_DNA"/>
</dbReference>